<proteinExistence type="predicted"/>
<dbReference type="Pfam" id="PF13411">
    <property type="entry name" value="MerR_1"/>
    <property type="match status" value="1"/>
</dbReference>
<dbReference type="PANTHER" id="PTHR30204">
    <property type="entry name" value="REDOX-CYCLING DRUG-SENSING TRANSCRIPTIONAL ACTIVATOR SOXR"/>
    <property type="match status" value="1"/>
</dbReference>
<dbReference type="InterPro" id="IPR047057">
    <property type="entry name" value="MerR_fam"/>
</dbReference>
<gene>
    <name evidence="5" type="ORF">psyc5s11_28870</name>
</gene>
<dbReference type="PANTHER" id="PTHR30204:SF94">
    <property type="entry name" value="HEAVY METAL-DEPENDENT TRANSCRIPTIONAL REGULATOR HI_0293-RELATED"/>
    <property type="match status" value="1"/>
</dbReference>
<evidence type="ECO:0000256" key="2">
    <source>
        <dbReference type="ARBA" id="ARBA00023125"/>
    </source>
</evidence>
<sequence>MNKKYNINEVAKIFNITTNKIRYYEEKQLLEPLRDSNNEYRIFDEKDIFKLQAILLYRSIGLPIKEIQDILKNNTNANYLNHFNKQ</sequence>
<keyword evidence="2" id="KW-0238">DNA-binding</keyword>
<keyword evidence="6" id="KW-1185">Reference proteome</keyword>
<evidence type="ECO:0000313" key="6">
    <source>
        <dbReference type="Proteomes" id="UP000824633"/>
    </source>
</evidence>
<dbReference type="CDD" id="cd00592">
    <property type="entry name" value="HTH_MerR-like"/>
    <property type="match status" value="1"/>
</dbReference>
<dbReference type="Proteomes" id="UP000824633">
    <property type="component" value="Chromosome"/>
</dbReference>
<accession>A0ABM7T4K2</accession>
<dbReference type="Gene3D" id="1.10.1660.10">
    <property type="match status" value="1"/>
</dbReference>
<feature type="domain" description="HTH merR-type" evidence="4">
    <location>
        <begin position="4"/>
        <end position="73"/>
    </location>
</feature>
<dbReference type="InterPro" id="IPR009061">
    <property type="entry name" value="DNA-bd_dom_put_sf"/>
</dbReference>
<evidence type="ECO:0000256" key="1">
    <source>
        <dbReference type="ARBA" id="ARBA00023015"/>
    </source>
</evidence>
<keyword evidence="3" id="KW-0804">Transcription</keyword>
<dbReference type="InterPro" id="IPR000551">
    <property type="entry name" value="MerR-type_HTH_dom"/>
</dbReference>
<dbReference type="EMBL" id="AP024849">
    <property type="protein sequence ID" value="BCZ46820.1"/>
    <property type="molecule type" value="Genomic_DNA"/>
</dbReference>
<keyword evidence="1" id="KW-0805">Transcription regulation</keyword>
<name>A0ABM7T4K2_9CLOT</name>
<reference evidence="6" key="1">
    <citation type="submission" date="2021-07" db="EMBL/GenBank/DDBJ databases">
        <title>Complete genome sequencing of a Clostridium isolate.</title>
        <authorList>
            <person name="Ueki A."/>
            <person name="Tonouchi A."/>
        </authorList>
    </citation>
    <scope>NUCLEOTIDE SEQUENCE [LARGE SCALE GENOMIC DNA]</scope>
    <source>
        <strain evidence="6">C5S11</strain>
    </source>
</reference>
<evidence type="ECO:0000313" key="5">
    <source>
        <dbReference type="EMBL" id="BCZ46820.1"/>
    </source>
</evidence>
<organism evidence="5 6">
    <name type="scientific">Clostridium gelidum</name>
    <dbReference type="NCBI Taxonomy" id="704125"/>
    <lineage>
        <taxon>Bacteria</taxon>
        <taxon>Bacillati</taxon>
        <taxon>Bacillota</taxon>
        <taxon>Clostridia</taxon>
        <taxon>Eubacteriales</taxon>
        <taxon>Clostridiaceae</taxon>
        <taxon>Clostridium</taxon>
    </lineage>
</organism>
<protein>
    <recommendedName>
        <fullName evidence="4">HTH merR-type domain-containing protein</fullName>
    </recommendedName>
</protein>
<dbReference type="SUPFAM" id="SSF46955">
    <property type="entry name" value="Putative DNA-binding domain"/>
    <property type="match status" value="1"/>
</dbReference>
<evidence type="ECO:0000259" key="4">
    <source>
        <dbReference type="PROSITE" id="PS50937"/>
    </source>
</evidence>
<dbReference type="PROSITE" id="PS50937">
    <property type="entry name" value="HTH_MERR_2"/>
    <property type="match status" value="1"/>
</dbReference>
<dbReference type="RefSeq" id="WP_224033222.1">
    <property type="nucleotide sequence ID" value="NZ_AP024849.1"/>
</dbReference>
<dbReference type="SMART" id="SM00422">
    <property type="entry name" value="HTH_MERR"/>
    <property type="match status" value="1"/>
</dbReference>
<evidence type="ECO:0000256" key="3">
    <source>
        <dbReference type="ARBA" id="ARBA00023163"/>
    </source>
</evidence>